<dbReference type="EMBL" id="JACCKB010000096">
    <property type="protein sequence ID" value="NYZ69525.1"/>
    <property type="molecule type" value="Genomic_DNA"/>
</dbReference>
<protein>
    <submittedName>
        <fullName evidence="1">Phage head closure protein</fullName>
    </submittedName>
</protein>
<dbReference type="Pfam" id="PF05521">
    <property type="entry name" value="Phage_HCP"/>
    <property type="match status" value="1"/>
</dbReference>
<dbReference type="NCBIfam" id="TIGR01563">
    <property type="entry name" value="gp16_SPP1"/>
    <property type="match status" value="1"/>
</dbReference>
<dbReference type="InterPro" id="IPR038666">
    <property type="entry name" value="SSP1_head-tail_sf"/>
</dbReference>
<name>A0A853IKB9_9GAMM</name>
<comment type="caution">
    <text evidence="1">The sequence shown here is derived from an EMBL/GenBank/DDBJ whole genome shotgun (WGS) entry which is preliminary data.</text>
</comment>
<dbReference type="Proteomes" id="UP000569732">
    <property type="component" value="Unassembled WGS sequence"/>
</dbReference>
<accession>A0A853IKB9</accession>
<dbReference type="AlphaFoldDB" id="A0A853IKB9"/>
<evidence type="ECO:0000313" key="1">
    <source>
        <dbReference type="EMBL" id="NYZ69525.1"/>
    </source>
</evidence>
<proteinExistence type="predicted"/>
<evidence type="ECO:0000313" key="2">
    <source>
        <dbReference type="Proteomes" id="UP000569732"/>
    </source>
</evidence>
<organism evidence="1 2">
    <name type="scientific">Spartinivicinus marinus</name>
    <dbReference type="NCBI Taxonomy" id="2994442"/>
    <lineage>
        <taxon>Bacteria</taxon>
        <taxon>Pseudomonadati</taxon>
        <taxon>Pseudomonadota</taxon>
        <taxon>Gammaproteobacteria</taxon>
        <taxon>Oceanospirillales</taxon>
        <taxon>Zooshikellaceae</taxon>
        <taxon>Spartinivicinus</taxon>
    </lineage>
</organism>
<dbReference type="InterPro" id="IPR008767">
    <property type="entry name" value="Phage_SPP1_head-tail_adaptor"/>
</dbReference>
<dbReference type="Gene3D" id="2.40.10.270">
    <property type="entry name" value="Bacteriophage SPP1 head-tail adaptor protein"/>
    <property type="match status" value="1"/>
</dbReference>
<dbReference type="RefSeq" id="WP_180571509.1">
    <property type="nucleotide sequence ID" value="NZ_JACCKB010000096.1"/>
</dbReference>
<gene>
    <name evidence="1" type="ORF">H0A36_26255</name>
</gene>
<sequence>MRAGRLKHRITIEKPELIKDEFGQPTKTWVTVCQTRAAIDPISGKEFFAAQQINNAINYKITIRYRPGIKSQFRVKYKDRTFEIHAPLNPREANRELLLMCEEHET</sequence>
<keyword evidence="2" id="KW-1185">Reference proteome</keyword>
<reference evidence="1 2" key="1">
    <citation type="submission" date="2020-07" db="EMBL/GenBank/DDBJ databases">
        <title>Endozoicomonas sp. nov., isolated from sediment.</title>
        <authorList>
            <person name="Gu T."/>
        </authorList>
    </citation>
    <scope>NUCLEOTIDE SEQUENCE [LARGE SCALE GENOMIC DNA]</scope>
    <source>
        <strain evidence="1 2">SM1973</strain>
    </source>
</reference>